<dbReference type="EMBL" id="UFSP01000001">
    <property type="protein sequence ID" value="SSY94649.1"/>
    <property type="molecule type" value="Genomic_DNA"/>
</dbReference>
<accession>A0A336N7V5</accession>
<protein>
    <submittedName>
        <fullName evidence="1">Uncharacterized protein</fullName>
    </submittedName>
</protein>
<organism evidence="1 2">
    <name type="scientific">Aggregatibacter aphrophilus</name>
    <name type="common">Haemophilus aphrophilus</name>
    <dbReference type="NCBI Taxonomy" id="732"/>
    <lineage>
        <taxon>Bacteria</taxon>
        <taxon>Pseudomonadati</taxon>
        <taxon>Pseudomonadota</taxon>
        <taxon>Gammaproteobacteria</taxon>
        <taxon>Pasteurellales</taxon>
        <taxon>Pasteurellaceae</taxon>
        <taxon>Aggregatibacter</taxon>
    </lineage>
</organism>
<name>A0A336N7V5_AGGAP</name>
<gene>
    <name evidence="1" type="ORF">NCTC5908_00958</name>
</gene>
<proteinExistence type="predicted"/>
<dbReference type="Proteomes" id="UP000253728">
    <property type="component" value="Unassembled WGS sequence"/>
</dbReference>
<dbReference type="AlphaFoldDB" id="A0A336N7V5"/>
<sequence>MAIRQSKSIKRNDFIEYPSHYSHIDGRGLSFFSKIDNQQDNFYRQLILLSLAYSYLGAIEFITNKLAEKVSCQDCNIDELNKLYIEAAKFNSVFFFHQPVLIDKASLTEMWKEIDKILEVNTSSDELLEQLSNVHYILNLDSENKKLKKKKYSMPNKRNGTLYLPL</sequence>
<reference evidence="1 2" key="1">
    <citation type="submission" date="2018-06" db="EMBL/GenBank/DDBJ databases">
        <authorList>
            <consortium name="Pathogen Informatics"/>
            <person name="Doyle S."/>
        </authorList>
    </citation>
    <scope>NUCLEOTIDE SEQUENCE [LARGE SCALE GENOMIC DNA]</scope>
    <source>
        <strain evidence="1 2">NCTC5908</strain>
    </source>
</reference>
<evidence type="ECO:0000313" key="2">
    <source>
        <dbReference type="Proteomes" id="UP000253728"/>
    </source>
</evidence>
<evidence type="ECO:0000313" key="1">
    <source>
        <dbReference type="EMBL" id="SSY94649.1"/>
    </source>
</evidence>